<feature type="domain" description="Polyphosphate kinase-2-related" evidence="1">
    <location>
        <begin position="1"/>
        <end position="64"/>
    </location>
</feature>
<keyword evidence="3" id="KW-1185">Reference proteome</keyword>
<feature type="non-terminal residue" evidence="2">
    <location>
        <position position="1"/>
    </location>
</feature>
<proteinExistence type="predicted"/>
<dbReference type="PANTHER" id="PTHR34383">
    <property type="entry name" value="POLYPHOSPHATE:AMP PHOSPHOTRANSFERASE-RELATED"/>
    <property type="match status" value="1"/>
</dbReference>
<dbReference type="Gene3D" id="3.40.50.300">
    <property type="entry name" value="P-loop containing nucleotide triphosphate hydrolases"/>
    <property type="match status" value="1"/>
</dbReference>
<evidence type="ECO:0000313" key="2">
    <source>
        <dbReference type="EMBL" id="MCH4565670.1"/>
    </source>
</evidence>
<name>A0ABS9S0R8_9GAMM</name>
<comment type="caution">
    <text evidence="2">The sequence shown here is derived from an EMBL/GenBank/DDBJ whole genome shotgun (WGS) entry which is preliminary data.</text>
</comment>
<dbReference type="Proteomes" id="UP001202117">
    <property type="component" value="Unassembled WGS sequence"/>
</dbReference>
<protein>
    <recommendedName>
        <fullName evidence="1">Polyphosphate kinase-2-related domain-containing protein</fullName>
    </recommendedName>
</protein>
<gene>
    <name evidence="2" type="ORF">MKP05_21555</name>
</gene>
<dbReference type="EMBL" id="JAKVPY010000138">
    <property type="protein sequence ID" value="MCH4565670.1"/>
    <property type="molecule type" value="Genomic_DNA"/>
</dbReference>
<evidence type="ECO:0000313" key="3">
    <source>
        <dbReference type="Proteomes" id="UP001202117"/>
    </source>
</evidence>
<evidence type="ECO:0000259" key="1">
    <source>
        <dbReference type="Pfam" id="PF03976"/>
    </source>
</evidence>
<dbReference type="InterPro" id="IPR027417">
    <property type="entry name" value="P-loop_NTPase"/>
</dbReference>
<accession>A0ABS9S0R8</accession>
<dbReference type="InterPro" id="IPR022488">
    <property type="entry name" value="PPK2-related"/>
</dbReference>
<organism evidence="2 3">
    <name type="scientific">Halomonas flagellata</name>
    <dbReference type="NCBI Taxonomy" id="2920385"/>
    <lineage>
        <taxon>Bacteria</taxon>
        <taxon>Pseudomonadati</taxon>
        <taxon>Pseudomonadota</taxon>
        <taxon>Gammaproteobacteria</taxon>
        <taxon>Oceanospirillales</taxon>
        <taxon>Halomonadaceae</taxon>
        <taxon>Halomonas</taxon>
    </lineage>
</organism>
<reference evidence="2 3" key="1">
    <citation type="submission" date="2022-02" db="EMBL/GenBank/DDBJ databases">
        <title>Halomonas fukangensis sp. nov., a halophilic bacterium isolated from a bulk soil of Kalidium foliatum at Fukang.</title>
        <authorList>
            <person name="Huang Y."/>
        </authorList>
    </citation>
    <scope>NUCLEOTIDE SEQUENCE [LARGE SCALE GENOMIC DNA]</scope>
    <source>
        <strain evidence="2 3">EGI 63088</strain>
    </source>
</reference>
<sequence>AVVEPVNGFCSPEEYEVFMQQVNEFERMLVQSNTFLLKYYFSITKGEQAIRFKDIKKNPLKLYLTGKTLKLKRKGGQ</sequence>
<dbReference type="Pfam" id="PF03976">
    <property type="entry name" value="PPK2"/>
    <property type="match status" value="1"/>
</dbReference>
<dbReference type="PANTHER" id="PTHR34383:SF1">
    <property type="entry name" value="ADP-POLYPHOSPHATE PHOSPHOTRANSFERASE"/>
    <property type="match status" value="1"/>
</dbReference>